<name>A0ABQ6HH10_9GAMM</name>
<keyword evidence="3" id="KW-1185">Reference proteome</keyword>
<dbReference type="RefSeq" id="WP_284301096.1">
    <property type="nucleotide sequence ID" value="NZ_BSSV01000009.1"/>
</dbReference>
<gene>
    <name evidence="2" type="ORF">tloyanaT_34920</name>
</gene>
<proteinExistence type="predicted"/>
<accession>A0ABQ6HH10</accession>
<evidence type="ECO:0000313" key="2">
    <source>
        <dbReference type="EMBL" id="GLX87239.1"/>
    </source>
</evidence>
<evidence type="ECO:0000313" key="3">
    <source>
        <dbReference type="Proteomes" id="UP001157134"/>
    </source>
</evidence>
<feature type="chain" id="PRO_5047480038" description="DUF3570 domain-containing protein" evidence="1">
    <location>
        <begin position="20"/>
        <end position="399"/>
    </location>
</feature>
<keyword evidence="1" id="KW-0732">Signal</keyword>
<comment type="caution">
    <text evidence="2">The sequence shown here is derived from an EMBL/GenBank/DDBJ whole genome shotgun (WGS) entry which is preliminary data.</text>
</comment>
<dbReference type="EMBL" id="BSSV01000009">
    <property type="protein sequence ID" value="GLX87239.1"/>
    <property type="molecule type" value="Genomic_DNA"/>
</dbReference>
<reference evidence="2 3" key="1">
    <citation type="submission" date="2023-03" db="EMBL/GenBank/DDBJ databases">
        <title>Thalassotalea loyana LMG 22536T draft genome sequence.</title>
        <authorList>
            <person name="Sawabe T."/>
        </authorList>
    </citation>
    <scope>NUCLEOTIDE SEQUENCE [LARGE SCALE GENOMIC DNA]</scope>
    <source>
        <strain evidence="2 3">LMG 22536</strain>
    </source>
</reference>
<evidence type="ECO:0000256" key="1">
    <source>
        <dbReference type="SAM" id="SignalP"/>
    </source>
</evidence>
<evidence type="ECO:0008006" key="4">
    <source>
        <dbReference type="Google" id="ProtNLM"/>
    </source>
</evidence>
<dbReference type="Proteomes" id="UP001157134">
    <property type="component" value="Unassembled WGS sequence"/>
</dbReference>
<dbReference type="Pfam" id="PF10082">
    <property type="entry name" value="BBP2_2"/>
    <property type="match status" value="1"/>
</dbReference>
<sequence length="399" mass="45888">MNFKKLAFVLPAISFNLYAAAPTHEIDFYNLNFEYIEGNELDLDFGVEYGQLSNFTLDSDNDDTQTLSFQPNLWVQAMWEQSLLQTKININHLKLQDIEDNDHTNVLALGKYQFKLASNKTLFLTGMYRNVYEFPGEGLSQGFIEEITVGDEKRNYFANAGFRYGGEDSVARAEVLVGTRGFEYQTRRDISSELDLATFYVQSHFDYLASGKTYLSVKGEYEQLNYDDELGADRDSVAVLLGAKWRHSVFFMVEAYAGLQQLSFENSALNDDDVTRWEFDLLWTPTDFSEFNINARRRAVDATQIEDRFRILENVLATFTHDFTNQFKMSLYAGYMKEEAIFPEFTRTDDYLLAGGKISYNINEMFSVYIKNNYSGLSSTEDDLDFDKNHLVVGINVAL</sequence>
<feature type="signal peptide" evidence="1">
    <location>
        <begin position="1"/>
        <end position="19"/>
    </location>
</feature>
<organism evidence="2 3">
    <name type="scientific">Thalassotalea loyana</name>
    <dbReference type="NCBI Taxonomy" id="280483"/>
    <lineage>
        <taxon>Bacteria</taxon>
        <taxon>Pseudomonadati</taxon>
        <taxon>Pseudomonadota</taxon>
        <taxon>Gammaproteobacteria</taxon>
        <taxon>Alteromonadales</taxon>
        <taxon>Colwelliaceae</taxon>
        <taxon>Thalassotalea</taxon>
    </lineage>
</organism>
<protein>
    <recommendedName>
        <fullName evidence="4">DUF3570 domain-containing protein</fullName>
    </recommendedName>
</protein>
<dbReference type="InterPro" id="IPR018759">
    <property type="entry name" value="BBP2_2"/>
</dbReference>